<keyword evidence="2" id="KW-1185">Reference proteome</keyword>
<proteinExistence type="predicted"/>
<dbReference type="RefSeq" id="XP_017882664.1">
    <property type="nucleotide sequence ID" value="XM_018027175.2"/>
</dbReference>
<keyword evidence="1" id="KW-0732">Signal</keyword>
<evidence type="ECO:0000313" key="2">
    <source>
        <dbReference type="Proteomes" id="UP000694925"/>
    </source>
</evidence>
<dbReference type="Proteomes" id="UP000694925">
    <property type="component" value="Unplaced"/>
</dbReference>
<sequence>MKTIFLVGCIFLIAGVAQGVIKDDIMPELKEHIEPCAKEHDIPLPLDVEKFYDASVTGEEKTNYGCMKACMMKRMGLMENSKVNGDKIVSWMEKLYEKKPDKIPKSQEVVKKCSDEVNTLTDECEMAFRFSTCTVENDN</sequence>
<dbReference type="CDD" id="cd23992">
    <property type="entry name" value="PBP_GOBP"/>
    <property type="match status" value="1"/>
</dbReference>
<evidence type="ECO:0000256" key="1">
    <source>
        <dbReference type="SAM" id="SignalP"/>
    </source>
</evidence>
<dbReference type="InterPro" id="IPR036728">
    <property type="entry name" value="PBP_GOBP_sf"/>
</dbReference>
<reference evidence="3" key="1">
    <citation type="submission" date="2025-08" db="UniProtKB">
        <authorList>
            <consortium name="RefSeq"/>
        </authorList>
    </citation>
    <scope>IDENTIFICATION</scope>
    <source>
        <tissue evidence="3">Whole body</tissue>
    </source>
</reference>
<dbReference type="KEGG" id="ccal:108626482"/>
<accession>A0AAJ7J270</accession>
<evidence type="ECO:0000313" key="3">
    <source>
        <dbReference type="RefSeq" id="XP_017882664.1"/>
    </source>
</evidence>
<gene>
    <name evidence="3" type="primary">LOC108626482</name>
</gene>
<organism evidence="2 3">
    <name type="scientific">Ceratina calcarata</name>
    <dbReference type="NCBI Taxonomy" id="156304"/>
    <lineage>
        <taxon>Eukaryota</taxon>
        <taxon>Metazoa</taxon>
        <taxon>Ecdysozoa</taxon>
        <taxon>Arthropoda</taxon>
        <taxon>Hexapoda</taxon>
        <taxon>Insecta</taxon>
        <taxon>Pterygota</taxon>
        <taxon>Neoptera</taxon>
        <taxon>Endopterygota</taxon>
        <taxon>Hymenoptera</taxon>
        <taxon>Apocrita</taxon>
        <taxon>Aculeata</taxon>
        <taxon>Apoidea</taxon>
        <taxon>Anthophila</taxon>
        <taxon>Apidae</taxon>
        <taxon>Ceratina</taxon>
        <taxon>Zadontomerus</taxon>
    </lineage>
</organism>
<dbReference type="AlphaFoldDB" id="A0AAJ7J270"/>
<dbReference type="InterPro" id="IPR006170">
    <property type="entry name" value="PBP/GOBP"/>
</dbReference>
<dbReference type="GeneID" id="108626482"/>
<dbReference type="GO" id="GO:0005549">
    <property type="term" value="F:odorant binding"/>
    <property type="evidence" value="ECO:0007669"/>
    <property type="project" value="InterPro"/>
</dbReference>
<feature type="signal peptide" evidence="1">
    <location>
        <begin position="1"/>
        <end position="19"/>
    </location>
</feature>
<dbReference type="Gene3D" id="1.10.238.20">
    <property type="entry name" value="Pheromone/general odorant binding protein domain"/>
    <property type="match status" value="1"/>
</dbReference>
<dbReference type="Pfam" id="PF01395">
    <property type="entry name" value="PBP_GOBP"/>
    <property type="match status" value="1"/>
</dbReference>
<name>A0AAJ7J270_9HYME</name>
<protein>
    <submittedName>
        <fullName evidence="3">Uncharacterized protein LOC108626482</fullName>
    </submittedName>
</protein>
<dbReference type="SMART" id="SM00708">
    <property type="entry name" value="PhBP"/>
    <property type="match status" value="1"/>
</dbReference>
<dbReference type="SUPFAM" id="SSF47565">
    <property type="entry name" value="Insect pheromone/odorant-binding proteins"/>
    <property type="match status" value="1"/>
</dbReference>
<feature type="chain" id="PRO_5042584681" evidence="1">
    <location>
        <begin position="20"/>
        <end position="139"/>
    </location>
</feature>